<dbReference type="InterPro" id="IPR001444">
    <property type="entry name" value="Flag_bb_rod_N"/>
</dbReference>
<accession>G7V5X6</accession>
<keyword evidence="9" id="KW-0969">Cilium</keyword>
<proteinExistence type="inferred from homology"/>
<dbReference type="InterPro" id="IPR020013">
    <property type="entry name" value="Flagellar_FlgE/F/G"/>
</dbReference>
<dbReference type="AlphaFoldDB" id="G7V5X6"/>
<dbReference type="Proteomes" id="UP000005868">
    <property type="component" value="Chromosome"/>
</dbReference>
<keyword evidence="9" id="KW-0282">Flagellum</keyword>
<dbReference type="eggNOG" id="COG4786">
    <property type="taxonomic scope" value="Bacteria"/>
</dbReference>
<evidence type="ECO:0000259" key="8">
    <source>
        <dbReference type="Pfam" id="PF22692"/>
    </source>
</evidence>
<dbReference type="PANTHER" id="PTHR30435">
    <property type="entry name" value="FLAGELLAR PROTEIN"/>
    <property type="match status" value="1"/>
</dbReference>
<dbReference type="OrthoDB" id="9804559at2"/>
<evidence type="ECO:0000259" key="7">
    <source>
        <dbReference type="Pfam" id="PF06429"/>
    </source>
</evidence>
<dbReference type="NCBIfam" id="TIGR02488">
    <property type="entry name" value="flgG_G_neg"/>
    <property type="match status" value="1"/>
</dbReference>
<evidence type="ECO:0000256" key="5">
    <source>
        <dbReference type="RuleBase" id="RU362116"/>
    </source>
</evidence>
<feature type="domain" description="Flagellar hook protein FlgE/F/G-like D1" evidence="8">
    <location>
        <begin position="96"/>
        <end position="159"/>
    </location>
</feature>
<dbReference type="GO" id="GO:0071978">
    <property type="term" value="P:bacterial-type flagellum-dependent swarming motility"/>
    <property type="evidence" value="ECO:0007669"/>
    <property type="project" value="TreeGrafter"/>
</dbReference>
<dbReference type="InterPro" id="IPR019776">
    <property type="entry name" value="Flagellar_basal_body_rod_CS"/>
</dbReference>
<evidence type="ECO:0000313" key="10">
    <source>
        <dbReference type="Proteomes" id="UP000005868"/>
    </source>
</evidence>
<evidence type="ECO:0000256" key="4">
    <source>
        <dbReference type="NCBIfam" id="TIGR02488"/>
    </source>
</evidence>
<reference evidence="9 10" key="2">
    <citation type="journal article" date="2012" name="Stand. Genomic Sci.">
        <title>Genome sequence of the moderately thermophilic, amino-acid-degrading and sulfur-reducing bacterium Thermovirga lienii type strain (Cas60314(T)).</title>
        <authorList>
            <person name="Goker M."/>
            <person name="Saunders E."/>
            <person name="Lapidus A."/>
            <person name="Nolan M."/>
            <person name="Lucas S."/>
            <person name="Hammon N."/>
            <person name="Deshpande S."/>
            <person name="Cheng J.F."/>
            <person name="Han C."/>
            <person name="Tapia R."/>
            <person name="Goodwin L.A."/>
            <person name="Pitluck S."/>
            <person name="Liolios K."/>
            <person name="Mavromatis K."/>
            <person name="Pagani I."/>
            <person name="Ivanova N."/>
            <person name="Mikhailova N."/>
            <person name="Pati A."/>
            <person name="Chen A."/>
            <person name="Palaniappan K."/>
            <person name="Land M."/>
            <person name="Chang Y.J."/>
            <person name="Jeffries C.D."/>
            <person name="Brambilla E.M."/>
            <person name="Rohde M."/>
            <person name="Spring S."/>
            <person name="Detter J.C."/>
            <person name="Woyke T."/>
            <person name="Bristow J."/>
            <person name="Eisen J.A."/>
            <person name="Markowitz V."/>
            <person name="Hugenholtz P."/>
            <person name="Kyrpides N.C."/>
            <person name="Klenk H.P."/>
        </authorList>
    </citation>
    <scope>NUCLEOTIDE SEQUENCE [LARGE SCALE GENOMIC DNA]</scope>
    <source>
        <strain evidence="10">ATCC BAA-1197 / DSM 17291 / Cas60314</strain>
    </source>
</reference>
<dbReference type="InterPro" id="IPR037925">
    <property type="entry name" value="FlgE/F/G-like"/>
</dbReference>
<dbReference type="NCBIfam" id="TIGR03506">
    <property type="entry name" value="FlgEFG_subfam"/>
    <property type="match status" value="2"/>
</dbReference>
<dbReference type="EMBL" id="CP003096">
    <property type="protein sequence ID" value="AER65881.1"/>
    <property type="molecule type" value="Genomic_DNA"/>
</dbReference>
<feature type="domain" description="Flagellar basal-body/hook protein C-terminal" evidence="7">
    <location>
        <begin position="215"/>
        <end position="260"/>
    </location>
</feature>
<evidence type="ECO:0000259" key="6">
    <source>
        <dbReference type="Pfam" id="PF00460"/>
    </source>
</evidence>
<comment type="subcellular location">
    <subcellularLocation>
        <location evidence="5">Bacterial flagellum basal body</location>
    </subcellularLocation>
</comment>
<dbReference type="HOGENOM" id="CLU_013687_0_1_0"/>
<dbReference type="PANTHER" id="PTHR30435:SF19">
    <property type="entry name" value="FLAGELLAR BASAL-BODY ROD PROTEIN FLGG"/>
    <property type="match status" value="1"/>
</dbReference>
<dbReference type="InterPro" id="IPR053967">
    <property type="entry name" value="LlgE_F_G-like_D1"/>
</dbReference>
<sequence length="263" mass="27697">MIRALWSSATGMKAQQTNLDVVANNLANVNTTGFKKQRADFEDLMYQVDREPGAPVDPGSTVPTGVQIGLGSRVVGTPRLMSQGAVKITDNPLDLMISGDGFFQVTLPDGSVAYTRNGAFKVDGEGQIVTTDGYLLEPAITIPEDAEEIMISENGVVSVKVQGDPQGQEIGQIELARFINPAGLLAKGNSLFVETDASGPPIVGNPGEEGLGSLVQGALEMSNVQVVDEMVNMIEAQRAYEASSKAVQTADDLLAIANSMKKG</sequence>
<keyword evidence="10" id="KW-1185">Reference proteome</keyword>
<name>G7V5X6_THELD</name>
<dbReference type="InterPro" id="IPR010930">
    <property type="entry name" value="Flg_bb/hook_C_dom"/>
</dbReference>
<comment type="subunit">
    <text evidence="3">The basal body constitutes a major portion of the flagellar organelle and consists of four rings (L,P,S, and M) mounted on a central rod. The rod consists of about 26 subunits of FlgG in the distal portion, and FlgB, FlgC and FlgF are thought to build up the proximal portion of the rod with about 6 subunits each.</text>
</comment>
<dbReference type="PROSITE" id="PS00588">
    <property type="entry name" value="FLAGELLA_BB_ROD"/>
    <property type="match status" value="1"/>
</dbReference>
<gene>
    <name evidence="9" type="ordered locus">Tlie_0135</name>
</gene>
<keyword evidence="5" id="KW-0975">Bacterial flagellum</keyword>
<feature type="domain" description="Flagellar basal body rod protein N-terminal" evidence="6">
    <location>
        <begin position="8"/>
        <end position="35"/>
    </location>
</feature>
<evidence type="ECO:0000256" key="2">
    <source>
        <dbReference type="ARBA" id="ARBA00017948"/>
    </source>
</evidence>
<dbReference type="STRING" id="580340.Tlie_0135"/>
<reference evidence="10" key="1">
    <citation type="submission" date="2011-10" db="EMBL/GenBank/DDBJ databases">
        <title>The complete genome of chromosome of Thermovirga lienii DSM 17291.</title>
        <authorList>
            <consortium name="US DOE Joint Genome Institute (JGI-PGF)"/>
            <person name="Lucas S."/>
            <person name="Copeland A."/>
            <person name="Lapidus A."/>
            <person name="Glavina del Rio T."/>
            <person name="Dalin E."/>
            <person name="Tice H."/>
            <person name="Bruce D."/>
            <person name="Goodwin L."/>
            <person name="Pitluck S."/>
            <person name="Peters L."/>
            <person name="Mikhailova N."/>
            <person name="Saunders E."/>
            <person name="Kyrpides N."/>
            <person name="Mavromatis K."/>
            <person name="Ivanova N."/>
            <person name="Last F.I."/>
            <person name="Brettin T."/>
            <person name="Detter J.C."/>
            <person name="Han C."/>
            <person name="Larimer F."/>
            <person name="Land M."/>
            <person name="Hauser L."/>
            <person name="Markowitz V."/>
            <person name="Cheng J.-F."/>
            <person name="Hugenholtz P."/>
            <person name="Woyke T."/>
            <person name="Wu D."/>
            <person name="Spring S."/>
            <person name="Schroeder M."/>
            <person name="Brambilla E.-M."/>
            <person name="Klenk H.-P."/>
            <person name="Eisen J.A."/>
        </authorList>
    </citation>
    <scope>NUCLEOTIDE SEQUENCE [LARGE SCALE GENOMIC DNA]</scope>
    <source>
        <strain evidence="10">ATCC BAA-1197 / DSM 17291 / Cas60314</strain>
    </source>
</reference>
<dbReference type="Pfam" id="PF22692">
    <property type="entry name" value="LlgE_F_G_D1"/>
    <property type="match status" value="1"/>
</dbReference>
<protein>
    <recommendedName>
        <fullName evidence="2 4">Flagellar basal-body rod protein FlgG</fullName>
    </recommendedName>
</protein>
<organism evidence="9 10">
    <name type="scientific">Thermovirga lienii (strain ATCC BAA-1197 / DSM 17291 / Cas60314)</name>
    <dbReference type="NCBI Taxonomy" id="580340"/>
    <lineage>
        <taxon>Bacteria</taxon>
        <taxon>Thermotogati</taxon>
        <taxon>Synergistota</taxon>
        <taxon>Synergistia</taxon>
        <taxon>Synergistales</taxon>
        <taxon>Thermovirgaceae</taxon>
        <taxon>Thermovirga</taxon>
    </lineage>
</organism>
<dbReference type="SUPFAM" id="SSF117143">
    <property type="entry name" value="Flagellar hook protein flgE"/>
    <property type="match status" value="1"/>
</dbReference>
<keyword evidence="9" id="KW-0966">Cell projection</keyword>
<dbReference type="Pfam" id="PF06429">
    <property type="entry name" value="Flg_bbr_C"/>
    <property type="match status" value="1"/>
</dbReference>
<evidence type="ECO:0000256" key="3">
    <source>
        <dbReference type="ARBA" id="ARBA00025933"/>
    </source>
</evidence>
<evidence type="ECO:0000313" key="9">
    <source>
        <dbReference type="EMBL" id="AER65881.1"/>
    </source>
</evidence>
<dbReference type="KEGG" id="tli:Tlie_0135"/>
<dbReference type="Pfam" id="PF00460">
    <property type="entry name" value="Flg_bb_rod"/>
    <property type="match status" value="1"/>
</dbReference>
<dbReference type="InterPro" id="IPR012834">
    <property type="entry name" value="FlgG_G_neg"/>
</dbReference>
<comment type="similarity">
    <text evidence="1 5">Belongs to the flagella basal body rod proteins family.</text>
</comment>
<dbReference type="GO" id="GO:0009426">
    <property type="term" value="C:bacterial-type flagellum basal body, distal rod"/>
    <property type="evidence" value="ECO:0007669"/>
    <property type="project" value="UniProtKB-UniRule"/>
</dbReference>
<evidence type="ECO:0000256" key="1">
    <source>
        <dbReference type="ARBA" id="ARBA00009677"/>
    </source>
</evidence>